<protein>
    <submittedName>
        <fullName evidence="1">Uncharacterized protein</fullName>
    </submittedName>
</protein>
<organism evidence="1 2">
    <name type="scientific">Paracidovorax cattleyae</name>
    <dbReference type="NCBI Taxonomy" id="80868"/>
    <lineage>
        <taxon>Bacteria</taxon>
        <taxon>Pseudomonadati</taxon>
        <taxon>Pseudomonadota</taxon>
        <taxon>Betaproteobacteria</taxon>
        <taxon>Burkholderiales</taxon>
        <taxon>Comamonadaceae</taxon>
        <taxon>Paracidovorax</taxon>
    </lineage>
</organism>
<keyword evidence="2" id="KW-1185">Reference proteome</keyword>
<sequence>MDEYGRAAGQGLVRLAHREVWVYPFSLVSSAQRYSQKFQTRSADVLPLPSNFTR</sequence>
<reference evidence="2" key="1">
    <citation type="submission" date="2016-10" db="EMBL/GenBank/DDBJ databases">
        <authorList>
            <person name="Varghese N."/>
            <person name="Submissions S."/>
        </authorList>
    </citation>
    <scope>NUCLEOTIDE SEQUENCE [LARGE SCALE GENOMIC DNA]</scope>
    <source>
        <strain evidence="2">DSM 17101</strain>
    </source>
</reference>
<gene>
    <name evidence="1" type="ORF">SAMN04489708_13921</name>
</gene>
<name>A0A1H0WHL2_9BURK</name>
<dbReference type="AlphaFoldDB" id="A0A1H0WHL2"/>
<evidence type="ECO:0000313" key="2">
    <source>
        <dbReference type="Proteomes" id="UP000199317"/>
    </source>
</evidence>
<accession>A0A1H0WHL2</accession>
<dbReference type="EMBL" id="FNJL01000039">
    <property type="protein sequence ID" value="SDP89965.1"/>
    <property type="molecule type" value="Genomic_DNA"/>
</dbReference>
<dbReference type="Proteomes" id="UP000199317">
    <property type="component" value="Unassembled WGS sequence"/>
</dbReference>
<evidence type="ECO:0000313" key="1">
    <source>
        <dbReference type="EMBL" id="SDP89965.1"/>
    </source>
</evidence>
<proteinExistence type="predicted"/>